<dbReference type="EMBL" id="AFNH02000699">
    <property type="protein sequence ID" value="EZG58893.1"/>
    <property type="molecule type" value="Genomic_DNA"/>
</dbReference>
<dbReference type="AlphaFoldDB" id="A0A023B565"/>
<organism evidence="3 4">
    <name type="scientific">Gregarina niphandrodes</name>
    <name type="common">Septate eugregarine</name>
    <dbReference type="NCBI Taxonomy" id="110365"/>
    <lineage>
        <taxon>Eukaryota</taxon>
        <taxon>Sar</taxon>
        <taxon>Alveolata</taxon>
        <taxon>Apicomplexa</taxon>
        <taxon>Conoidasida</taxon>
        <taxon>Gregarinasina</taxon>
        <taxon>Eugregarinorida</taxon>
        <taxon>Gregarinidae</taxon>
        <taxon>Gregarina</taxon>
    </lineage>
</organism>
<gene>
    <name evidence="3" type="ORF">GNI_093460</name>
</gene>
<dbReference type="VEuPathDB" id="CryptoDB:GNI_093460"/>
<protein>
    <submittedName>
        <fullName evidence="3">Uncharacterized protein</fullName>
    </submittedName>
</protein>
<reference evidence="3" key="1">
    <citation type="submission" date="2013-12" db="EMBL/GenBank/DDBJ databases">
        <authorList>
            <person name="Omoto C.K."/>
            <person name="Sibley D."/>
            <person name="Venepally P."/>
            <person name="Hadjithomas M."/>
            <person name="Karamycheva S."/>
            <person name="Brunk B."/>
            <person name="Roos D."/>
            <person name="Caler E."/>
            <person name="Lorenzi H."/>
        </authorList>
    </citation>
    <scope>NUCLEOTIDE SEQUENCE</scope>
</reference>
<feature type="compositionally biased region" description="Low complexity" evidence="1">
    <location>
        <begin position="415"/>
        <end position="431"/>
    </location>
</feature>
<proteinExistence type="predicted"/>
<evidence type="ECO:0000313" key="4">
    <source>
        <dbReference type="Proteomes" id="UP000019763"/>
    </source>
</evidence>
<sequence length="870" mass="91627">MKLFLLGVIASAAAASEDESGYQIVDYEFDDATEDERSLEGTGLIADVSGMDLVLSTAINQAVSSTLVPVVGLAGGFARSAVAFCGSLSALKPDAMLPASFYGTVLSVIQGFADPVTGRVTTPVSMDAFLERLRLALAEQSVVDFDSFKRVVDNLKKIVILYPFVTTGAYLTYLSQVLSTMQAVLAATSLPHPTLMPATIPLAPHTHSLGTIPGAVIPAINISPTNLNPPNVGFTGALDGGILGQLVHAMDAVKNNELLAHLGGGFRPDIIMNAGPKLLGLNQLKSPVFTGINALGALNAIKASATGSLLSPIFHEDVQEEEAQGQNAEPSPDLWGPVPVEMGSDSFWDPNYLDVDISRTVDLDNAGGSHPVDHDIHRHTVVRPNIVNVGPAYSSAGVKPSSPTDQQHTTQGEVQNTQGLNTQGQNTQGQQYTTQGQLHNTQGQLHNTQSQLHTTTGADHTVGRTSLWNPATGLHLTYPTIPTWPTVAPQTVAATPAAPTTAPVVSLPPFHLLHRFQINPNNTALGPLLAAKAAFDNKIGQIMAPIVANYADQPILASHPWFVQHMLGHAVPNDQPAPTVKPYPPTTTKEVVAPVTQSGPIITAPNGSPYLHPLWAASHPGGLVHPSGLVHPGLAHPLASQLAVNGTTGYVHPLIGSHVGVAGSLHPLAAQMATNGTWVHPLAAAATGVNGFVPPVLMHPVHPAVAAIQSNIQANGGAIHPVMAARLNNGVTHPSLLRAQAMANALQLNEGDETPASESEEFIWSLPDASVYFLQRLDLMRPARMAPATFLQRINKTIQSIDASGALSLVTPRQFVLAVAEAVEEIKEELSEQQLINVSLRVDEALKGPFPPFPNILGHIHNVVSEKLGA</sequence>
<feature type="region of interest" description="Disordered" evidence="1">
    <location>
        <begin position="394"/>
        <end position="431"/>
    </location>
</feature>
<dbReference type="Proteomes" id="UP000019763">
    <property type="component" value="Unassembled WGS sequence"/>
</dbReference>
<name>A0A023B565_GRENI</name>
<dbReference type="GeneID" id="22913340"/>
<comment type="caution">
    <text evidence="3">The sequence shown here is derived from an EMBL/GenBank/DDBJ whole genome shotgun (WGS) entry which is preliminary data.</text>
</comment>
<feature type="compositionally biased region" description="Polar residues" evidence="1">
    <location>
        <begin position="401"/>
        <end position="414"/>
    </location>
</feature>
<evidence type="ECO:0000256" key="1">
    <source>
        <dbReference type="SAM" id="MobiDB-lite"/>
    </source>
</evidence>
<feature type="signal peptide" evidence="2">
    <location>
        <begin position="1"/>
        <end position="15"/>
    </location>
</feature>
<keyword evidence="2" id="KW-0732">Signal</keyword>
<feature type="chain" id="PRO_5012181262" evidence="2">
    <location>
        <begin position="16"/>
        <end position="870"/>
    </location>
</feature>
<dbReference type="RefSeq" id="XP_011130924.1">
    <property type="nucleotide sequence ID" value="XM_011132622.1"/>
</dbReference>
<evidence type="ECO:0000256" key="2">
    <source>
        <dbReference type="SAM" id="SignalP"/>
    </source>
</evidence>
<evidence type="ECO:0000313" key="3">
    <source>
        <dbReference type="EMBL" id="EZG58893.1"/>
    </source>
</evidence>
<keyword evidence="4" id="KW-1185">Reference proteome</keyword>
<accession>A0A023B565</accession>